<dbReference type="SUPFAM" id="SSF50494">
    <property type="entry name" value="Trypsin-like serine proteases"/>
    <property type="match status" value="1"/>
</dbReference>
<evidence type="ECO:0000259" key="6">
    <source>
        <dbReference type="SMART" id="SM00228"/>
    </source>
</evidence>
<sequence length="457" mass="47829">MLRIITLLALIATPVWAETRIPTSQAEISMGFAPLVKQAAPAVVNIYARRIVQQQQSPFGNDPIFGQMFRDFGETRTRVQNSLGSGVILSADGIVVSNYHVVGQASEIRVVLNNRQEYEASVLLGDEESDLAILKLHDAADMPYLNLRPSDTVEVGELVLAIGNPFGVGQTVSSGIVSGLARSGTATGNARGYFLQTDAPINPGNSGGALIDINGQLIGVNTSILTRSGGSNGIGFAIPADLVAQFMAQAQSGEARFQRPWAGVSGQSVDGDLSETLGLTAPGGVVLTELHSESPFRSAGMLPGDAILEVDGLAVNTPPEVLYRMSVRGIGKAADIAFARGGEGRNAKVQMIAPPDRPARQAVTLDDRLPLQGLSVARANPAVIAEYDLAIGIEGIVITDPGPNGARIGLQVGDVLVAVNGRAVEKTSDVPALLGRSGTTSIEALRGGRRVLFRFRG</sequence>
<evidence type="ECO:0000256" key="2">
    <source>
        <dbReference type="ARBA" id="ARBA00022670"/>
    </source>
</evidence>
<feature type="chain" id="PRO_5015302576" evidence="5">
    <location>
        <begin position="18"/>
        <end position="457"/>
    </location>
</feature>
<dbReference type="InterPro" id="IPR009003">
    <property type="entry name" value="Peptidase_S1_PA"/>
</dbReference>
<comment type="similarity">
    <text evidence="1">Belongs to the peptidase S1C family.</text>
</comment>
<dbReference type="PRINTS" id="PR00834">
    <property type="entry name" value="PROTEASES2C"/>
</dbReference>
<dbReference type="Pfam" id="PF13365">
    <property type="entry name" value="Trypsin_2"/>
    <property type="match status" value="1"/>
</dbReference>
<reference evidence="8" key="1">
    <citation type="submission" date="2018-03" db="EMBL/GenBank/DDBJ databases">
        <authorList>
            <person name="Rodrigo-Torres L."/>
            <person name="Arahal R. D."/>
            <person name="Lucena T."/>
        </authorList>
    </citation>
    <scope>NUCLEOTIDE SEQUENCE [LARGE SCALE GENOMIC DNA]</scope>
    <source>
        <strain evidence="8">CECT 8871</strain>
    </source>
</reference>
<protein>
    <submittedName>
        <fullName evidence="7">Periplasmic pH-dependent serine endoprotease DegQ</fullName>
        <ecNumber evidence="7">3.4.21.107</ecNumber>
    </submittedName>
</protein>
<feature type="domain" description="PDZ" evidence="6">
    <location>
        <begin position="260"/>
        <end position="342"/>
    </location>
</feature>
<keyword evidence="5" id="KW-0732">Signal</keyword>
<dbReference type="InterPro" id="IPR036034">
    <property type="entry name" value="PDZ_sf"/>
</dbReference>
<accession>A0A2R8AP25</accession>
<evidence type="ECO:0000256" key="5">
    <source>
        <dbReference type="SAM" id="SignalP"/>
    </source>
</evidence>
<keyword evidence="2 7" id="KW-0645">Protease</keyword>
<dbReference type="Gene3D" id="2.40.10.120">
    <property type="match status" value="1"/>
</dbReference>
<evidence type="ECO:0000256" key="3">
    <source>
        <dbReference type="ARBA" id="ARBA00022801"/>
    </source>
</evidence>
<dbReference type="Pfam" id="PF13180">
    <property type="entry name" value="PDZ_2"/>
    <property type="match status" value="1"/>
</dbReference>
<dbReference type="SMART" id="SM00228">
    <property type="entry name" value="PDZ"/>
    <property type="match status" value="2"/>
</dbReference>
<organism evidence="7 8">
    <name type="scientific">Pseudoprimorskyibacter insulae</name>
    <dbReference type="NCBI Taxonomy" id="1695997"/>
    <lineage>
        <taxon>Bacteria</taxon>
        <taxon>Pseudomonadati</taxon>
        <taxon>Pseudomonadota</taxon>
        <taxon>Alphaproteobacteria</taxon>
        <taxon>Rhodobacterales</taxon>
        <taxon>Paracoccaceae</taxon>
        <taxon>Pseudoprimorskyibacter</taxon>
    </lineage>
</organism>
<dbReference type="Proteomes" id="UP000244904">
    <property type="component" value="Unassembled WGS sequence"/>
</dbReference>
<dbReference type="AlphaFoldDB" id="A0A2R8AP25"/>
<gene>
    <name evidence="7" type="primary">degQ</name>
    <name evidence="7" type="ORF">PRI8871_00369</name>
</gene>
<dbReference type="EMBL" id="OMOJ01000001">
    <property type="protein sequence ID" value="SPF77783.1"/>
    <property type="molecule type" value="Genomic_DNA"/>
</dbReference>
<dbReference type="Gene3D" id="2.30.42.60">
    <property type="match status" value="1"/>
</dbReference>
<evidence type="ECO:0000313" key="8">
    <source>
        <dbReference type="Proteomes" id="UP000244904"/>
    </source>
</evidence>
<feature type="domain" description="PDZ" evidence="6">
    <location>
        <begin position="385"/>
        <end position="448"/>
    </location>
</feature>
<dbReference type="GO" id="GO:0006508">
    <property type="term" value="P:proteolysis"/>
    <property type="evidence" value="ECO:0007669"/>
    <property type="project" value="UniProtKB-KW"/>
</dbReference>
<dbReference type="PANTHER" id="PTHR22939:SF129">
    <property type="entry name" value="SERINE PROTEASE HTRA2, MITOCHONDRIAL"/>
    <property type="match status" value="1"/>
</dbReference>
<dbReference type="InterPro" id="IPR041489">
    <property type="entry name" value="PDZ_6"/>
</dbReference>
<dbReference type="SUPFAM" id="SSF50156">
    <property type="entry name" value="PDZ domain-like"/>
    <property type="match status" value="2"/>
</dbReference>
<dbReference type="Gene3D" id="2.30.42.10">
    <property type="match status" value="1"/>
</dbReference>
<evidence type="ECO:0000256" key="1">
    <source>
        <dbReference type="ARBA" id="ARBA00010541"/>
    </source>
</evidence>
<keyword evidence="4" id="KW-0720">Serine protease</keyword>
<dbReference type="OrthoDB" id="9758917at2"/>
<feature type="signal peptide" evidence="5">
    <location>
        <begin position="1"/>
        <end position="17"/>
    </location>
</feature>
<dbReference type="EC" id="3.4.21.107" evidence="7"/>
<keyword evidence="3 7" id="KW-0378">Hydrolase</keyword>
<evidence type="ECO:0000313" key="7">
    <source>
        <dbReference type="EMBL" id="SPF77783.1"/>
    </source>
</evidence>
<keyword evidence="8" id="KW-1185">Reference proteome</keyword>
<evidence type="ECO:0000256" key="4">
    <source>
        <dbReference type="ARBA" id="ARBA00022825"/>
    </source>
</evidence>
<dbReference type="GO" id="GO:0004252">
    <property type="term" value="F:serine-type endopeptidase activity"/>
    <property type="evidence" value="ECO:0007669"/>
    <property type="project" value="InterPro"/>
</dbReference>
<dbReference type="PANTHER" id="PTHR22939">
    <property type="entry name" value="SERINE PROTEASE FAMILY S1C HTRA-RELATED"/>
    <property type="match status" value="1"/>
</dbReference>
<proteinExistence type="inferred from homology"/>
<dbReference type="InterPro" id="IPR001940">
    <property type="entry name" value="Peptidase_S1C"/>
</dbReference>
<name>A0A2R8AP25_9RHOB</name>
<dbReference type="RefSeq" id="WP_108884475.1">
    <property type="nucleotide sequence ID" value="NZ_OMOJ01000001.1"/>
</dbReference>
<dbReference type="Pfam" id="PF17820">
    <property type="entry name" value="PDZ_6"/>
    <property type="match status" value="1"/>
</dbReference>
<dbReference type="InterPro" id="IPR001478">
    <property type="entry name" value="PDZ"/>
</dbReference>